<keyword evidence="16" id="KW-1185">Reference proteome</keyword>
<comment type="caution">
    <text evidence="2">The sequence shown here is derived from an EMBL/GenBank/DDBJ whole genome shotgun (WGS) entry which is preliminary data.</text>
</comment>
<name>A0A9D4BD80_DREPO</name>
<evidence type="ECO:0000313" key="13">
    <source>
        <dbReference type="EMBL" id="KAH3847016.1"/>
    </source>
</evidence>
<evidence type="ECO:0000313" key="6">
    <source>
        <dbReference type="EMBL" id="KAH3740052.1"/>
    </source>
</evidence>
<dbReference type="EMBL" id="JAIWYP010000003">
    <property type="protein sequence ID" value="KAH3847016.1"/>
    <property type="molecule type" value="Genomic_DNA"/>
</dbReference>
<protein>
    <submittedName>
        <fullName evidence="2">Uncharacterized protein</fullName>
    </submittedName>
</protein>
<evidence type="ECO:0000313" key="16">
    <source>
        <dbReference type="Proteomes" id="UP000828390"/>
    </source>
</evidence>
<evidence type="ECO:0000313" key="1">
    <source>
        <dbReference type="EMBL" id="KAH3693102.1"/>
    </source>
</evidence>
<dbReference type="EMBL" id="JAIWYP010000016">
    <property type="protein sequence ID" value="KAH3698346.1"/>
    <property type="molecule type" value="Genomic_DNA"/>
</dbReference>
<reference evidence="2" key="2">
    <citation type="submission" date="2020-11" db="EMBL/GenBank/DDBJ databases">
        <authorList>
            <person name="McCartney M.A."/>
            <person name="Auch B."/>
            <person name="Kono T."/>
            <person name="Mallez S."/>
            <person name="Becker A."/>
            <person name="Gohl D.M."/>
            <person name="Silverstein K.A.T."/>
            <person name="Koren S."/>
            <person name="Bechman K.B."/>
            <person name="Herman A."/>
            <person name="Abrahante J.E."/>
            <person name="Garbe J."/>
        </authorList>
    </citation>
    <scope>NUCLEOTIDE SEQUENCE</scope>
    <source>
        <strain evidence="2">Duluth1</strain>
        <tissue evidence="2">Whole animal</tissue>
    </source>
</reference>
<sequence>MTKYVFTKLVPRCLLAPLCSTTFDRRKTGFQSTTSHGVPQEFLRSMTYFVGTTKQF</sequence>
<dbReference type="EMBL" id="JAIWYP010000005">
    <property type="protein sequence ID" value="KAH3823601.1"/>
    <property type="molecule type" value="Genomic_DNA"/>
</dbReference>
<evidence type="ECO:0000313" key="10">
    <source>
        <dbReference type="EMBL" id="KAH3796005.1"/>
    </source>
</evidence>
<organism evidence="2 16">
    <name type="scientific">Dreissena polymorpha</name>
    <name type="common">Zebra mussel</name>
    <name type="synonym">Mytilus polymorpha</name>
    <dbReference type="NCBI Taxonomy" id="45954"/>
    <lineage>
        <taxon>Eukaryota</taxon>
        <taxon>Metazoa</taxon>
        <taxon>Spiralia</taxon>
        <taxon>Lophotrochozoa</taxon>
        <taxon>Mollusca</taxon>
        <taxon>Bivalvia</taxon>
        <taxon>Autobranchia</taxon>
        <taxon>Heteroconchia</taxon>
        <taxon>Euheterodonta</taxon>
        <taxon>Imparidentia</taxon>
        <taxon>Neoheterodontei</taxon>
        <taxon>Myida</taxon>
        <taxon>Dreissenoidea</taxon>
        <taxon>Dreissenidae</taxon>
        <taxon>Dreissena</taxon>
    </lineage>
</organism>
<reference evidence="2" key="1">
    <citation type="journal article" date="2019" name="bioRxiv">
        <title>The Genome of the Zebra Mussel, Dreissena polymorpha: A Resource for Invasive Species Research.</title>
        <authorList>
            <person name="McCartney M.A."/>
            <person name="Auch B."/>
            <person name="Kono T."/>
            <person name="Mallez S."/>
            <person name="Zhang Y."/>
            <person name="Obille A."/>
            <person name="Becker A."/>
            <person name="Abrahante J.E."/>
            <person name="Garbe J."/>
            <person name="Badalamenti J.P."/>
            <person name="Herman A."/>
            <person name="Mangelson H."/>
            <person name="Liachko I."/>
            <person name="Sullivan S."/>
            <person name="Sone E.D."/>
            <person name="Koren S."/>
            <person name="Silverstein K.A.T."/>
            <person name="Beckman K.B."/>
            <person name="Gohl D.M."/>
        </authorList>
    </citation>
    <scope>NUCLEOTIDE SEQUENCE</scope>
    <source>
        <strain evidence="2">Duluth1</strain>
        <tissue evidence="2">Whole animal</tissue>
    </source>
</reference>
<evidence type="ECO:0000313" key="12">
    <source>
        <dbReference type="EMBL" id="KAH3823601.1"/>
    </source>
</evidence>
<dbReference type="EMBL" id="JAIWYP010000007">
    <property type="protein sequence ID" value="KAH3796005.1"/>
    <property type="molecule type" value="Genomic_DNA"/>
</dbReference>
<dbReference type="EMBL" id="JAIWYP010000012">
    <property type="protein sequence ID" value="KAH3729268.1"/>
    <property type="molecule type" value="Genomic_DNA"/>
</dbReference>
<evidence type="ECO:0000313" key="7">
    <source>
        <dbReference type="EMBL" id="KAH3772327.1"/>
    </source>
</evidence>
<evidence type="ECO:0000313" key="3">
    <source>
        <dbReference type="EMBL" id="KAH3709383.1"/>
    </source>
</evidence>
<dbReference type="EMBL" id="JAIWYP010000013">
    <property type="protein sequence ID" value="KAH3716985.1"/>
    <property type="molecule type" value="Genomic_DNA"/>
</dbReference>
<dbReference type="EMBL" id="JAIWYP010000014">
    <property type="protein sequence ID" value="KAH3709383.1"/>
    <property type="molecule type" value="Genomic_DNA"/>
</dbReference>
<dbReference type="EMBL" id="JAIWYP010000003">
    <property type="protein sequence ID" value="KAH3847863.1"/>
    <property type="molecule type" value="Genomic_DNA"/>
</dbReference>
<dbReference type="EMBL" id="JAIWYP010000002">
    <property type="protein sequence ID" value="KAH3876024.1"/>
    <property type="molecule type" value="Genomic_DNA"/>
</dbReference>
<dbReference type="Proteomes" id="UP000828390">
    <property type="component" value="Unassembled WGS sequence"/>
</dbReference>
<evidence type="ECO:0000313" key="11">
    <source>
        <dbReference type="EMBL" id="KAH3815711.1"/>
    </source>
</evidence>
<evidence type="ECO:0000313" key="5">
    <source>
        <dbReference type="EMBL" id="KAH3729268.1"/>
    </source>
</evidence>
<proteinExistence type="predicted"/>
<evidence type="ECO:0000313" key="8">
    <source>
        <dbReference type="EMBL" id="KAH3782910.1"/>
    </source>
</evidence>
<dbReference type="EMBL" id="JAIWYP010000017">
    <property type="protein sequence ID" value="KAH3693102.1"/>
    <property type="molecule type" value="Genomic_DNA"/>
</dbReference>
<evidence type="ECO:0000313" key="15">
    <source>
        <dbReference type="EMBL" id="KAH3876024.1"/>
    </source>
</evidence>
<accession>A0A9D4BD80</accession>
<dbReference type="EMBL" id="JAIWYP010000009">
    <property type="protein sequence ID" value="KAH3772327.1"/>
    <property type="molecule type" value="Genomic_DNA"/>
</dbReference>
<dbReference type="EMBL" id="JAIWYP010000007">
    <property type="protein sequence ID" value="KAH3792718.1"/>
    <property type="molecule type" value="Genomic_DNA"/>
</dbReference>
<evidence type="ECO:0000313" key="2">
    <source>
        <dbReference type="EMBL" id="KAH3698346.1"/>
    </source>
</evidence>
<dbReference type="EMBL" id="JAIWYP010000006">
    <property type="protein sequence ID" value="KAH3815711.1"/>
    <property type="molecule type" value="Genomic_DNA"/>
</dbReference>
<dbReference type="AlphaFoldDB" id="A0A9D4BD80"/>
<evidence type="ECO:0000313" key="4">
    <source>
        <dbReference type="EMBL" id="KAH3716985.1"/>
    </source>
</evidence>
<evidence type="ECO:0000313" key="9">
    <source>
        <dbReference type="EMBL" id="KAH3792718.1"/>
    </source>
</evidence>
<evidence type="ECO:0000313" key="14">
    <source>
        <dbReference type="EMBL" id="KAH3847863.1"/>
    </source>
</evidence>
<gene>
    <name evidence="15" type="ORF">DPMN_039304</name>
    <name evidence="6" type="ORF">DPMN_046747</name>
    <name evidence="5" type="ORF">DPMN_055235</name>
    <name evidence="4" type="ORF">DPMN_059721</name>
    <name evidence="3" type="ORF">DPMN_068845</name>
    <name evidence="2" type="ORF">DPMN_085865</name>
    <name evidence="13" type="ORF">DPMN_089328</name>
    <name evidence="14" type="ORF">DPMN_090198</name>
    <name evidence="12" type="ORF">DPMN_125410</name>
    <name evidence="11" type="ORF">DPMN_144242</name>
    <name evidence="9" type="ORF">DPMN_146217</name>
    <name evidence="10" type="ORF">DPMN_149569</name>
    <name evidence="8" type="ORF">DPMN_160834</name>
    <name evidence="7" type="ORF">DPMN_173664</name>
    <name evidence="1" type="ORF">DPMN_192503</name>
</gene>
<dbReference type="EMBL" id="JAIWYP010000008">
    <property type="protein sequence ID" value="KAH3782910.1"/>
    <property type="molecule type" value="Genomic_DNA"/>
</dbReference>
<dbReference type="EMBL" id="JAIWYP010000011">
    <property type="protein sequence ID" value="KAH3740052.1"/>
    <property type="molecule type" value="Genomic_DNA"/>
</dbReference>